<evidence type="ECO:0000313" key="3">
    <source>
        <dbReference type="Ensembl" id="ENSEBUP00000018332.1"/>
    </source>
</evidence>
<dbReference type="GO" id="GO:0005634">
    <property type="term" value="C:nucleus"/>
    <property type="evidence" value="ECO:0007669"/>
    <property type="project" value="TreeGrafter"/>
</dbReference>
<dbReference type="AlphaFoldDB" id="A0A8C4QQM4"/>
<dbReference type="PANTHER" id="PTHR21331">
    <property type="entry name" value="BRCA1-ASSOCIATED ATM ACTIVATOR 1"/>
    <property type="match status" value="1"/>
</dbReference>
<dbReference type="PANTHER" id="PTHR21331:SF2">
    <property type="entry name" value="BRCA1-ASSOCIATED ATM ACTIVATOR 1"/>
    <property type="match status" value="1"/>
</dbReference>
<dbReference type="GO" id="GO:0006974">
    <property type="term" value="P:DNA damage response"/>
    <property type="evidence" value="ECO:0007669"/>
    <property type="project" value="InterPro"/>
</dbReference>
<organism evidence="3 4">
    <name type="scientific">Eptatretus burgeri</name>
    <name type="common">Inshore hagfish</name>
    <dbReference type="NCBI Taxonomy" id="7764"/>
    <lineage>
        <taxon>Eukaryota</taxon>
        <taxon>Metazoa</taxon>
        <taxon>Chordata</taxon>
        <taxon>Craniata</taxon>
        <taxon>Vertebrata</taxon>
        <taxon>Cyclostomata</taxon>
        <taxon>Myxini</taxon>
        <taxon>Myxiniformes</taxon>
        <taxon>Myxinidae</taxon>
        <taxon>Eptatretinae</taxon>
        <taxon>Eptatretus</taxon>
    </lineage>
</organism>
<accession>A0A8C4QQM4</accession>
<dbReference type="Ensembl" id="ENSEBUT00000018908.1">
    <property type="protein sequence ID" value="ENSEBUP00000018332.1"/>
    <property type="gene ID" value="ENSEBUG00000011430.1"/>
</dbReference>
<protein>
    <submittedName>
        <fullName evidence="3">Uncharacterized protein</fullName>
    </submittedName>
</protein>
<proteinExistence type="predicted"/>
<name>A0A8C4QQM4_EPTBU</name>
<comment type="subcellular location">
    <subcellularLocation>
        <location evidence="1">Cytoplasm</location>
    </subcellularLocation>
</comment>
<dbReference type="GO" id="GO:0008283">
    <property type="term" value="P:cell population proliferation"/>
    <property type="evidence" value="ECO:0007669"/>
    <property type="project" value="InterPro"/>
</dbReference>
<dbReference type="InterPro" id="IPR038904">
    <property type="entry name" value="BRAT1"/>
</dbReference>
<keyword evidence="4" id="KW-1185">Reference proteome</keyword>
<dbReference type="Proteomes" id="UP000694388">
    <property type="component" value="Unplaced"/>
</dbReference>
<reference evidence="3" key="2">
    <citation type="submission" date="2025-09" db="UniProtKB">
        <authorList>
            <consortium name="Ensembl"/>
        </authorList>
    </citation>
    <scope>IDENTIFICATION</scope>
</reference>
<sequence>MTPAWRSCSIGFKSSSLMVRFKHKLNVCHCLNQLDIICNRNVSICPAGNGEELECWSCLSNFLQQAWASKDSLGSDVLSFALRLAGMLAVDVHRFQRLQNSGLLEVMFWQMPHACNTTLWDEARVRCAWLQAQLKMLPHPEATKFICNMGNLQVIMSLCKDSSIFVVQAASQLAARLLSLDVEAKEEAVTTAQLHIIASISTSLASSTADDGSWAVLVLRESIARGRSSSGVIDQLQIPLQTCLAGKIGLWNQQIVGALIDLSINLLDLNIPWASPHHAWMLMQHLVSLNQAEAGLRLAAGIAVHPACPLALREECVLAILQPVLSAAAQCGGDASCKPTALLKLPTTASRSLMHTSLHLIQGISKKQGISCASAPLRTIITAVSQLLNHAITADAGCSMSTVRMQCTATDCLSALATPHVTELAEHKDTVEEVVSLLLCCLKTPLQDAFVCLNMHPISHVHASQDLEMHLNVVTTFTLKFSFAFFFYLNLEYP</sequence>
<evidence type="ECO:0000256" key="1">
    <source>
        <dbReference type="ARBA" id="ARBA00004496"/>
    </source>
</evidence>
<evidence type="ECO:0000256" key="2">
    <source>
        <dbReference type="ARBA" id="ARBA00022490"/>
    </source>
</evidence>
<reference evidence="3" key="1">
    <citation type="submission" date="2025-08" db="UniProtKB">
        <authorList>
            <consortium name="Ensembl"/>
        </authorList>
    </citation>
    <scope>IDENTIFICATION</scope>
</reference>
<evidence type="ECO:0000313" key="4">
    <source>
        <dbReference type="Proteomes" id="UP000694388"/>
    </source>
</evidence>
<keyword evidence="2" id="KW-0963">Cytoplasm</keyword>
<dbReference type="GO" id="GO:0005737">
    <property type="term" value="C:cytoplasm"/>
    <property type="evidence" value="ECO:0007669"/>
    <property type="project" value="UniProtKB-SubCell"/>
</dbReference>